<evidence type="ECO:0000259" key="3">
    <source>
        <dbReference type="Pfam" id="PF19305"/>
    </source>
</evidence>
<feature type="domain" description="MmgE/PrpD C-terminal" evidence="3">
    <location>
        <begin position="277"/>
        <end position="437"/>
    </location>
</feature>
<dbReference type="InterPro" id="IPR036148">
    <property type="entry name" value="MmgE/PrpD_sf"/>
</dbReference>
<name>A0A0U3QEL6_9MICC</name>
<proteinExistence type="inferred from homology"/>
<evidence type="ECO:0008006" key="6">
    <source>
        <dbReference type="Google" id="ProtNLM"/>
    </source>
</evidence>
<dbReference type="Pfam" id="PF03972">
    <property type="entry name" value="MmgE_PrpD_N"/>
    <property type="match status" value="1"/>
</dbReference>
<dbReference type="SUPFAM" id="SSF103378">
    <property type="entry name" value="2-methylcitrate dehydratase PrpD"/>
    <property type="match status" value="1"/>
</dbReference>
<organism evidence="4">
    <name type="scientific">Pseudarthrobacter sulfonivorans</name>
    <dbReference type="NCBI Taxonomy" id="121292"/>
    <lineage>
        <taxon>Bacteria</taxon>
        <taxon>Bacillati</taxon>
        <taxon>Actinomycetota</taxon>
        <taxon>Actinomycetes</taxon>
        <taxon>Micrococcales</taxon>
        <taxon>Micrococcaceae</taxon>
        <taxon>Pseudarthrobacter</taxon>
    </lineage>
</organism>
<dbReference type="PANTHER" id="PTHR16943">
    <property type="entry name" value="2-METHYLCITRATE DEHYDRATASE-RELATED"/>
    <property type="match status" value="1"/>
</dbReference>
<accession>A0A0U3QEL6</accession>
<dbReference type="GO" id="GO:0016829">
    <property type="term" value="F:lyase activity"/>
    <property type="evidence" value="ECO:0007669"/>
    <property type="project" value="InterPro"/>
</dbReference>
<evidence type="ECO:0000256" key="1">
    <source>
        <dbReference type="ARBA" id="ARBA00006174"/>
    </source>
</evidence>
<dbReference type="STRING" id="121292.AU252_01270"/>
<dbReference type="Pfam" id="PF19305">
    <property type="entry name" value="MmgE_PrpD_C"/>
    <property type="match status" value="1"/>
</dbReference>
<dbReference type="Gene3D" id="1.10.4100.10">
    <property type="entry name" value="2-methylcitrate dehydratase PrpD"/>
    <property type="match status" value="1"/>
</dbReference>
<gene>
    <name evidence="4" type="ORF">AU252_01270</name>
</gene>
<dbReference type="InterPro" id="IPR045336">
    <property type="entry name" value="MmgE_PrpD_N"/>
</dbReference>
<evidence type="ECO:0000259" key="2">
    <source>
        <dbReference type="Pfam" id="PF03972"/>
    </source>
</evidence>
<reference evidence="4 5" key="1">
    <citation type="submission" date="2015-12" db="EMBL/GenBank/DDBJ databases">
        <authorList>
            <person name="Shamseldin A."/>
            <person name="Moawad H."/>
            <person name="Abd El-Rahim W.M."/>
            <person name="Sadowsky M.J."/>
        </authorList>
    </citation>
    <scope>NUCLEOTIDE SEQUENCE [LARGE SCALE GENOMIC DNA]</scope>
    <source>
        <strain evidence="4 5">Ar51</strain>
    </source>
</reference>
<dbReference type="Gene3D" id="3.30.1330.120">
    <property type="entry name" value="2-methylcitrate dehydratase PrpD"/>
    <property type="match status" value="1"/>
</dbReference>
<dbReference type="EMBL" id="CP013747">
    <property type="protein sequence ID" value="ALV39963.1"/>
    <property type="molecule type" value="Genomic_DNA"/>
</dbReference>
<feature type="domain" description="MmgE/PrpD N-terminal" evidence="2">
    <location>
        <begin position="15"/>
        <end position="253"/>
    </location>
</feature>
<dbReference type="AlphaFoldDB" id="A0A0U3QEL6"/>
<dbReference type="KEGG" id="psul:AU252_01270"/>
<dbReference type="InterPro" id="IPR042183">
    <property type="entry name" value="MmgE/PrpD_sf_1"/>
</dbReference>
<dbReference type="InterPro" id="IPR005656">
    <property type="entry name" value="MmgE_PrpD"/>
</dbReference>
<dbReference type="PANTHER" id="PTHR16943:SF8">
    <property type="entry name" value="2-METHYLCITRATE DEHYDRATASE"/>
    <property type="match status" value="1"/>
</dbReference>
<sequence length="462" mass="48778">MTQMSEMQNAGLTHRLAEFIVGFAASGVTDESLREAERAFIDTIGVAIAASGDETMTRLLEALDTHASVGPARSLIGSPSRQPAQMALVNGTASHALDFDDVTEEIQGHPSTVLVPVALAVGEEIGAGGRDVLEAYLVGYHTEFLLASILDGPKHYALGWHATATLGVIGAAAASAYLYKLGVEQTVMALAISGTMAAGSRRNFGTMTKPLHAGLAASHGIEAAQLARAGFTASEVMLEAQYGFLGLFGLGTDLARADTISVPIHGLGEHKLSVKKYPACFNTHRTIDAVLDCGPLDAGDVERIEVTVQTAGLEPLIHHRPTTGLEAKFSLEYTAAAALFDGGVSLESFENAAVNRPDLQALLRKVSVTESPTPPTGSPGWHAGYSCVSVVMRDGNVVSSRRDQPRGHASAPLTDAELHEKFVDCVQYTTGDKQEQLLAALDNLRAVSDIRELPFPTMREGV</sequence>
<dbReference type="InterPro" id="IPR045337">
    <property type="entry name" value="MmgE_PrpD_C"/>
</dbReference>
<protein>
    <recommendedName>
        <fullName evidence="6">2-methylcitrate dehydratase</fullName>
    </recommendedName>
</protein>
<evidence type="ECO:0000313" key="5">
    <source>
        <dbReference type="Proteomes" id="UP000065151"/>
    </source>
</evidence>
<dbReference type="InterPro" id="IPR042188">
    <property type="entry name" value="MmgE/PrpD_sf_2"/>
</dbReference>
<comment type="similarity">
    <text evidence="1">Belongs to the PrpD family.</text>
</comment>
<dbReference type="Proteomes" id="UP000065151">
    <property type="component" value="Chromosome"/>
</dbReference>
<evidence type="ECO:0000313" key="4">
    <source>
        <dbReference type="EMBL" id="ALV39963.1"/>
    </source>
</evidence>